<name>A0A2G9YJ83_9BACT</name>
<dbReference type="InterPro" id="IPR051479">
    <property type="entry name" value="PorB-like"/>
</dbReference>
<evidence type="ECO:0000313" key="3">
    <source>
        <dbReference type="EMBL" id="PIP19307.1"/>
    </source>
</evidence>
<dbReference type="Gene3D" id="3.40.50.970">
    <property type="match status" value="2"/>
</dbReference>
<dbReference type="InterPro" id="IPR029061">
    <property type="entry name" value="THDP-binding"/>
</dbReference>
<protein>
    <submittedName>
        <fullName evidence="3">Pyruvate ferredoxin oxidoreductase</fullName>
    </submittedName>
</protein>
<dbReference type="PANTHER" id="PTHR42897">
    <property type="entry name" value="PYRUVATE SYNTHASE SUBUNIT PORB"/>
    <property type="match status" value="1"/>
</dbReference>
<dbReference type="GO" id="GO:0030976">
    <property type="term" value="F:thiamine pyrophosphate binding"/>
    <property type="evidence" value="ECO:0007669"/>
    <property type="project" value="InterPro"/>
</dbReference>
<organism evidence="3 4">
    <name type="scientific">Candidatus Sherwoodlollariibacterium unditelluris</name>
    <dbReference type="NCBI Taxonomy" id="1974757"/>
    <lineage>
        <taxon>Bacteria</taxon>
        <taxon>Pseudomonadati</taxon>
        <taxon>Candidatus Omnitrophota</taxon>
        <taxon>Candidatus Sherwoodlollariibacterium</taxon>
    </lineage>
</organism>
<proteinExistence type="predicted"/>
<dbReference type="SUPFAM" id="SSF52518">
    <property type="entry name" value="Thiamin diphosphate-binding fold (THDP-binding)"/>
    <property type="match status" value="1"/>
</dbReference>
<dbReference type="Pfam" id="PF02775">
    <property type="entry name" value="TPP_enzyme_C"/>
    <property type="match status" value="1"/>
</dbReference>
<accession>A0A2G9YJ83</accession>
<dbReference type="GO" id="GO:0016491">
    <property type="term" value="F:oxidoreductase activity"/>
    <property type="evidence" value="ECO:0007669"/>
    <property type="project" value="UniProtKB-KW"/>
</dbReference>
<gene>
    <name evidence="3" type="ORF">COX41_03580</name>
</gene>
<reference evidence="3 4" key="1">
    <citation type="submission" date="2017-09" db="EMBL/GenBank/DDBJ databases">
        <title>Depth-based differentiation of microbial function through sediment-hosted aquifers and enrichment of novel symbionts in the deep terrestrial subsurface.</title>
        <authorList>
            <person name="Probst A.J."/>
            <person name="Ladd B."/>
            <person name="Jarett J.K."/>
            <person name="Geller-Mcgrath D.E."/>
            <person name="Sieber C.M."/>
            <person name="Emerson J.B."/>
            <person name="Anantharaman K."/>
            <person name="Thomas B.C."/>
            <person name="Malmstrom R."/>
            <person name="Stieglmeier M."/>
            <person name="Klingl A."/>
            <person name="Woyke T."/>
            <person name="Ryan C.M."/>
            <person name="Banfield J.F."/>
        </authorList>
    </citation>
    <scope>NUCLEOTIDE SEQUENCE [LARGE SCALE GENOMIC DNA]</scope>
    <source>
        <strain evidence="3">CG23_combo_of_CG06-09_8_20_14_all_41_10</strain>
    </source>
</reference>
<evidence type="ECO:0000256" key="1">
    <source>
        <dbReference type="ARBA" id="ARBA00023002"/>
    </source>
</evidence>
<feature type="domain" description="Thiamine pyrophosphate enzyme TPP-binding" evidence="2">
    <location>
        <begin position="39"/>
        <end position="204"/>
    </location>
</feature>
<dbReference type="GO" id="GO:0044281">
    <property type="term" value="P:small molecule metabolic process"/>
    <property type="evidence" value="ECO:0007669"/>
    <property type="project" value="UniProtKB-ARBA"/>
</dbReference>
<dbReference type="Proteomes" id="UP000231292">
    <property type="component" value="Unassembled WGS sequence"/>
</dbReference>
<keyword evidence="3" id="KW-0670">Pyruvate</keyword>
<dbReference type="EMBL" id="PCRK01000087">
    <property type="protein sequence ID" value="PIP19307.1"/>
    <property type="molecule type" value="Genomic_DNA"/>
</dbReference>
<dbReference type="PANTHER" id="PTHR42897:SF2">
    <property type="entry name" value="PYRUVATE SYNTHASE SUBUNIT PORB"/>
    <property type="match status" value="1"/>
</dbReference>
<dbReference type="CDD" id="cd03376">
    <property type="entry name" value="TPP_PFOR_porB_like"/>
    <property type="match status" value="1"/>
</dbReference>
<keyword evidence="1" id="KW-0560">Oxidoreductase</keyword>
<dbReference type="InterPro" id="IPR011766">
    <property type="entry name" value="TPP_enzyme_TPP-bd"/>
</dbReference>
<evidence type="ECO:0000313" key="4">
    <source>
        <dbReference type="Proteomes" id="UP000231292"/>
    </source>
</evidence>
<comment type="caution">
    <text evidence="3">The sequence shown here is derived from an EMBL/GenBank/DDBJ whole genome shotgun (WGS) entry which is preliminary data.</text>
</comment>
<evidence type="ECO:0000259" key="2">
    <source>
        <dbReference type="Pfam" id="PF02775"/>
    </source>
</evidence>
<dbReference type="AlphaFoldDB" id="A0A2G9YJ83"/>
<sequence>MSKTLFNSGHTACAGCGQSMAARLVVDAAGPNTIVVNNTGCLEVFSTKYPESSWGVPWIHSLFENGAAVASGVESAIKYLGKADTINVIAQGGDGGTADIGLQALSGMLERGHNILYVCFDNEAYENTGIQRSGLTPYGANTTTTPPGAGAKSMGNIRYKKPMPEIANAHGIPYVATASAGFPQDLQRKVKKAISIKGPKYIQVHSPCPLGWRHETSFTIEVAKLAVETGLYPLIEYEFGMISSRRQIIPKPVEEYLKVQGRFKHLFKLPEEIKKIQEIADNNIKKYGLKVEG</sequence>